<feature type="region of interest" description="Disordered" evidence="1">
    <location>
        <begin position="66"/>
        <end position="110"/>
    </location>
</feature>
<dbReference type="PANTHER" id="PTHR12296">
    <property type="entry name" value="DENN DOMAIN-CONTAINING PROTEIN 4"/>
    <property type="match status" value="1"/>
</dbReference>
<accession>A0ABD3FF77</accession>
<sequence>MEGTDEHLPRPTTEHSSPTSLCTPPSPRSPNDSPIPKPVERRRSLPNIGSGSLFDNWFDKVAATSPIAQPTSPPLSPQPRTTLRPTAATVPETRRPETSSSPEIGRLRATSDLPIRPNTAILVYAHSEASISASRPRFSLDEILSDEWSCTVLWAYLYNSATGRDRHHHRLSFLIETTFRITPLYRKLAGSDESSGKESDFKMLVARLKRLHSRFLVHNGPITSGVPVASLAAIHAKNLLSVAVHILTTRRINNSELATDVQVENAISALFQLAREVEKEFRIIGTRSYANFADSSLYRDFITHRSGTESVTALLRAARIPFYQQPSVMDSIGLDTLASKDPSAVFSQADCQVFIIAAQLDGSIKFTDISPDSSGNSPAQPQLQPFLSPSANIYPADKPLAFNFTAGSGANLVYGAALWLPAGQSSILGTDDNPSGLCIISKSPLVDSLRHFLSAMWKQISDNSYVNDPDAMLPDPAQVLSASLAMGSYFLSLQRRNLQDNDPLPVLDFRLDDLFDSLSLVNVLRLFAFALLEKKIVLVASSYTILFSVSEALRALLYPLVWSHVYVPVLPLVLKDCLHCPTPFIFGLHDSYVRRSDMPRPANDLVVVNLDRDSLTGGGEILLPPGRHSMMREELFRLCKPQWSSRDSVDDFDYSSSPRSFPATSIRRVFHNHLREILTSLEPCVNRFELNGQSVSVVDNANASQWPADASRFCSAMLHTQAVSTFLASPRCDEREKDDRIFV</sequence>
<feature type="compositionally biased region" description="Pro residues" evidence="1">
    <location>
        <begin position="24"/>
        <end position="37"/>
    </location>
</feature>
<feature type="compositionally biased region" description="Basic and acidic residues" evidence="1">
    <location>
        <begin position="1"/>
        <end position="13"/>
    </location>
</feature>
<dbReference type="Pfam" id="PF02141">
    <property type="entry name" value="DENN"/>
    <property type="match status" value="1"/>
</dbReference>
<dbReference type="PROSITE" id="PS50211">
    <property type="entry name" value="DENN"/>
    <property type="match status" value="1"/>
</dbReference>
<dbReference type="Gene3D" id="3.40.50.11500">
    <property type="match status" value="1"/>
</dbReference>
<gene>
    <name evidence="3" type="ORF">V7S43_009646</name>
</gene>
<comment type="caution">
    <text evidence="3">The sequence shown here is derived from an EMBL/GenBank/DDBJ whole genome shotgun (WGS) entry which is preliminary data.</text>
</comment>
<dbReference type="SMART" id="SM00799">
    <property type="entry name" value="DENN"/>
    <property type="match status" value="1"/>
</dbReference>
<evidence type="ECO:0000256" key="1">
    <source>
        <dbReference type="SAM" id="MobiDB-lite"/>
    </source>
</evidence>
<evidence type="ECO:0000313" key="4">
    <source>
        <dbReference type="Proteomes" id="UP001632037"/>
    </source>
</evidence>
<dbReference type="InterPro" id="IPR037516">
    <property type="entry name" value="Tripartite_DENN"/>
</dbReference>
<dbReference type="AlphaFoldDB" id="A0ABD3FF77"/>
<protein>
    <recommendedName>
        <fullName evidence="2">UDENN domain-containing protein</fullName>
    </recommendedName>
</protein>
<proteinExistence type="predicted"/>
<name>A0ABD3FF77_9STRA</name>
<evidence type="ECO:0000259" key="2">
    <source>
        <dbReference type="PROSITE" id="PS50211"/>
    </source>
</evidence>
<reference evidence="3 4" key="1">
    <citation type="submission" date="2024-09" db="EMBL/GenBank/DDBJ databases">
        <title>Genome sequencing and assembly of Phytophthora oleae, isolate VK10A, causative agent of rot of olive drupes.</title>
        <authorList>
            <person name="Conti Taguali S."/>
            <person name="Riolo M."/>
            <person name="La Spada F."/>
            <person name="Cacciola S.O."/>
            <person name="Dionisio G."/>
        </authorList>
    </citation>
    <scope>NUCLEOTIDE SEQUENCE [LARGE SCALE GENOMIC DNA]</scope>
    <source>
        <strain evidence="3 4">VK10A</strain>
    </source>
</reference>
<feature type="region of interest" description="Disordered" evidence="1">
    <location>
        <begin position="1"/>
        <end position="50"/>
    </location>
</feature>
<dbReference type="InterPro" id="IPR043153">
    <property type="entry name" value="DENN_C"/>
</dbReference>
<keyword evidence="4" id="KW-1185">Reference proteome</keyword>
<dbReference type="InterPro" id="IPR051696">
    <property type="entry name" value="DENN_Domain_GEFs"/>
</dbReference>
<organism evidence="3 4">
    <name type="scientific">Phytophthora oleae</name>
    <dbReference type="NCBI Taxonomy" id="2107226"/>
    <lineage>
        <taxon>Eukaryota</taxon>
        <taxon>Sar</taxon>
        <taxon>Stramenopiles</taxon>
        <taxon>Oomycota</taxon>
        <taxon>Peronosporomycetes</taxon>
        <taxon>Peronosporales</taxon>
        <taxon>Peronosporaceae</taxon>
        <taxon>Phytophthora</taxon>
    </lineage>
</organism>
<evidence type="ECO:0000313" key="3">
    <source>
        <dbReference type="EMBL" id="KAL3665612.1"/>
    </source>
</evidence>
<dbReference type="InterPro" id="IPR001194">
    <property type="entry name" value="cDENN_dom"/>
</dbReference>
<dbReference type="Proteomes" id="UP001632037">
    <property type="component" value="Unassembled WGS sequence"/>
</dbReference>
<feature type="domain" description="UDENN" evidence="2">
    <location>
        <begin position="348"/>
        <end position="738"/>
    </location>
</feature>
<dbReference type="PANTHER" id="PTHR12296:SF21">
    <property type="entry name" value="DENN DOMAIN-CONTAINING PROTEIN 3"/>
    <property type="match status" value="1"/>
</dbReference>
<dbReference type="EMBL" id="JBIMZQ010000020">
    <property type="protein sequence ID" value="KAL3665612.1"/>
    <property type="molecule type" value="Genomic_DNA"/>
</dbReference>